<dbReference type="AlphaFoldDB" id="A0A6J7DZF2"/>
<feature type="compositionally biased region" description="Low complexity" evidence="1">
    <location>
        <begin position="34"/>
        <end position="44"/>
    </location>
</feature>
<organism evidence="2">
    <name type="scientific">freshwater metagenome</name>
    <dbReference type="NCBI Taxonomy" id="449393"/>
    <lineage>
        <taxon>unclassified sequences</taxon>
        <taxon>metagenomes</taxon>
        <taxon>ecological metagenomes</taxon>
    </lineage>
</organism>
<accession>A0A6J7DZF2</accession>
<dbReference type="Gene3D" id="3.40.50.2300">
    <property type="match status" value="2"/>
</dbReference>
<dbReference type="InterPro" id="IPR028082">
    <property type="entry name" value="Peripla_BP_I"/>
</dbReference>
<dbReference type="SUPFAM" id="SSF53822">
    <property type="entry name" value="Periplasmic binding protein-like I"/>
    <property type="match status" value="1"/>
</dbReference>
<feature type="region of interest" description="Disordered" evidence="1">
    <location>
        <begin position="34"/>
        <end position="55"/>
    </location>
</feature>
<sequence length="477" mass="49734">MSPTAVSTPRPARRVATTIAVLALIAALTTACSSKSNSTANSGSSGSGITAGGNDASPGVTADSIKIGYLLPDLGVLQEQLGFKTANYGGVAGETKQIEASVNAVNANGGLNGRKIVPIIKTYGGGQDSPEYAESFCNAFTQDEQVFAVVLEGQFQSNARTCYAARKTLMIDETLLAQDQTEFERLSPYLWSPTWPEYSSYLRTELAALQSQGWFTGTAGVSIVGVDNEIARRNITDIVIPFLTSNGITKSQSFFVDTSNAGTLGAGSSAALTGTANAGLDRVIVIGGARILPVMLSTQEATTTKAKFAISSYDSPLFLQDNPSLEVSSTLVGMTGFGVLPAGDIREDPAVPFPNPATPNQGLCKQIIDSAGATPPDGVRPNYKEGLQYCDATLFLKAVIDKAPKNLTANAFRDAAWQVGTGYSSAVTFGGTLANGKYAATNTGRVLVFDSTTCLNPVSGKPGCFLYRGGNVPFATN</sequence>
<name>A0A6J7DZF2_9ZZZZ</name>
<evidence type="ECO:0000256" key="1">
    <source>
        <dbReference type="SAM" id="MobiDB-lite"/>
    </source>
</evidence>
<reference evidence="2" key="1">
    <citation type="submission" date="2020-05" db="EMBL/GenBank/DDBJ databases">
        <authorList>
            <person name="Chiriac C."/>
            <person name="Salcher M."/>
            <person name="Ghai R."/>
            <person name="Kavagutti S V."/>
        </authorList>
    </citation>
    <scope>NUCLEOTIDE SEQUENCE</scope>
</reference>
<dbReference type="EMBL" id="CAFBLM010000043">
    <property type="protein sequence ID" value="CAB4874375.1"/>
    <property type="molecule type" value="Genomic_DNA"/>
</dbReference>
<proteinExistence type="predicted"/>
<protein>
    <submittedName>
        <fullName evidence="2">Unannotated protein</fullName>
    </submittedName>
</protein>
<evidence type="ECO:0000313" key="2">
    <source>
        <dbReference type="EMBL" id="CAB4874375.1"/>
    </source>
</evidence>
<gene>
    <name evidence="2" type="ORF">UFOPK3401_00993</name>
</gene>